<reference evidence="3 4" key="1">
    <citation type="submission" date="2023-11" db="EMBL/GenBank/DDBJ databases">
        <title>MicrobeMod: A computational toolkit for identifying prokaryotic methylation and restriction-modification with nanopore sequencing.</title>
        <authorList>
            <person name="Crits-Christoph A."/>
            <person name="Kang S.C."/>
            <person name="Lee H."/>
            <person name="Ostrov N."/>
        </authorList>
    </citation>
    <scope>NUCLEOTIDE SEQUENCE [LARGE SCALE GENOMIC DNA]</scope>
    <source>
        <strain evidence="3 4">DSMZ 700</strain>
    </source>
</reference>
<organism evidence="3 4">
    <name type="scientific">Acidiphilium acidophilum</name>
    <name type="common">Thiobacillus acidophilus</name>
    <dbReference type="NCBI Taxonomy" id="76588"/>
    <lineage>
        <taxon>Bacteria</taxon>
        <taxon>Pseudomonadati</taxon>
        <taxon>Pseudomonadota</taxon>
        <taxon>Alphaproteobacteria</taxon>
        <taxon>Acetobacterales</taxon>
        <taxon>Acidocellaceae</taxon>
        <taxon>Acidiphilium</taxon>
    </lineage>
</organism>
<dbReference type="Pfam" id="PF05239">
    <property type="entry name" value="PRC"/>
    <property type="match status" value="1"/>
</dbReference>
<accession>A0AAW9DRT9</accession>
<protein>
    <submittedName>
        <fullName evidence="3">PRC-barrel domain-containing protein</fullName>
    </submittedName>
</protein>
<dbReference type="RefSeq" id="WP_319614616.1">
    <property type="nucleotide sequence ID" value="NZ_JAWXYB010000018.1"/>
</dbReference>
<comment type="caution">
    <text evidence="3">The sequence shown here is derived from an EMBL/GenBank/DDBJ whole genome shotgun (WGS) entry which is preliminary data.</text>
</comment>
<sequence length="134" mass="13895">MIKAGVLAGTALFVSYGIAMADSGTSTHKLGGTLTMTNGMLRTSGLDGATIYNNSGKDVGTLKNILMSDSGGAPMAVASADGRMVSFPFSKLKFEKSDPKSTAKNPDYSVVYPGATTAKLKAMPKFHYNNGTSD</sequence>
<feature type="chain" id="PRO_5043320156" evidence="1">
    <location>
        <begin position="22"/>
        <end position="134"/>
    </location>
</feature>
<dbReference type="SUPFAM" id="SSF50346">
    <property type="entry name" value="PRC-barrel domain"/>
    <property type="match status" value="1"/>
</dbReference>
<name>A0AAW9DRT9_ACIAO</name>
<dbReference type="Gene3D" id="2.30.30.240">
    <property type="entry name" value="PRC-barrel domain"/>
    <property type="match status" value="1"/>
</dbReference>
<evidence type="ECO:0000313" key="3">
    <source>
        <dbReference type="EMBL" id="MDX5931720.1"/>
    </source>
</evidence>
<evidence type="ECO:0000313" key="4">
    <source>
        <dbReference type="Proteomes" id="UP001279553"/>
    </source>
</evidence>
<keyword evidence="4" id="KW-1185">Reference proteome</keyword>
<feature type="domain" description="PRC-barrel" evidence="2">
    <location>
        <begin position="42"/>
        <end position="90"/>
    </location>
</feature>
<dbReference type="AlphaFoldDB" id="A0AAW9DRT9"/>
<dbReference type="InterPro" id="IPR011033">
    <property type="entry name" value="PRC_barrel-like_sf"/>
</dbReference>
<evidence type="ECO:0000256" key="1">
    <source>
        <dbReference type="SAM" id="SignalP"/>
    </source>
</evidence>
<dbReference type="Proteomes" id="UP001279553">
    <property type="component" value="Unassembled WGS sequence"/>
</dbReference>
<evidence type="ECO:0000259" key="2">
    <source>
        <dbReference type="Pfam" id="PF05239"/>
    </source>
</evidence>
<dbReference type="EMBL" id="JAWXYB010000018">
    <property type="protein sequence ID" value="MDX5931720.1"/>
    <property type="molecule type" value="Genomic_DNA"/>
</dbReference>
<proteinExistence type="predicted"/>
<gene>
    <name evidence="3" type="ORF">SIL87_13195</name>
</gene>
<dbReference type="InterPro" id="IPR027275">
    <property type="entry name" value="PRC-brl_dom"/>
</dbReference>
<keyword evidence="1" id="KW-0732">Signal</keyword>
<feature type="signal peptide" evidence="1">
    <location>
        <begin position="1"/>
        <end position="21"/>
    </location>
</feature>